<keyword evidence="2" id="KW-1185">Reference proteome</keyword>
<dbReference type="Proteomes" id="UP000326396">
    <property type="component" value="Linkage Group LG11"/>
</dbReference>
<dbReference type="AlphaFoldDB" id="A0A5N6PSF5"/>
<sequence length="91" mass="10438">MDPSRYARILWRKASRYSLVLEAFGDQGECREPSRSSKRPSSQFLPSSEAVLAGICSSKETFMCKSWICDDLDMLDMSRCILERLETHLDV</sequence>
<evidence type="ECO:0000313" key="2">
    <source>
        <dbReference type="Proteomes" id="UP000326396"/>
    </source>
</evidence>
<evidence type="ECO:0000313" key="1">
    <source>
        <dbReference type="EMBL" id="KAD6796125.1"/>
    </source>
</evidence>
<gene>
    <name evidence="1" type="ORF">E3N88_07021</name>
</gene>
<comment type="caution">
    <text evidence="1">The sequence shown here is derived from an EMBL/GenBank/DDBJ whole genome shotgun (WGS) entry which is preliminary data.</text>
</comment>
<accession>A0A5N6PSF5</accession>
<reference evidence="1 2" key="1">
    <citation type="submission" date="2019-05" db="EMBL/GenBank/DDBJ databases">
        <title>Mikania micrantha, genome provides insights into the molecular mechanism of rapid growth.</title>
        <authorList>
            <person name="Liu B."/>
        </authorList>
    </citation>
    <scope>NUCLEOTIDE SEQUENCE [LARGE SCALE GENOMIC DNA]</scope>
    <source>
        <strain evidence="1">NLD-2019</strain>
        <tissue evidence="1">Leaf</tissue>
    </source>
</reference>
<dbReference type="EMBL" id="SZYD01000003">
    <property type="protein sequence ID" value="KAD6796125.1"/>
    <property type="molecule type" value="Genomic_DNA"/>
</dbReference>
<proteinExistence type="predicted"/>
<protein>
    <submittedName>
        <fullName evidence="1">Uncharacterized protein</fullName>
    </submittedName>
</protein>
<name>A0A5N6PSF5_9ASTR</name>
<organism evidence="1 2">
    <name type="scientific">Mikania micrantha</name>
    <name type="common">bitter vine</name>
    <dbReference type="NCBI Taxonomy" id="192012"/>
    <lineage>
        <taxon>Eukaryota</taxon>
        <taxon>Viridiplantae</taxon>
        <taxon>Streptophyta</taxon>
        <taxon>Embryophyta</taxon>
        <taxon>Tracheophyta</taxon>
        <taxon>Spermatophyta</taxon>
        <taxon>Magnoliopsida</taxon>
        <taxon>eudicotyledons</taxon>
        <taxon>Gunneridae</taxon>
        <taxon>Pentapetalae</taxon>
        <taxon>asterids</taxon>
        <taxon>campanulids</taxon>
        <taxon>Asterales</taxon>
        <taxon>Asteraceae</taxon>
        <taxon>Asteroideae</taxon>
        <taxon>Heliantheae alliance</taxon>
        <taxon>Eupatorieae</taxon>
        <taxon>Mikania</taxon>
    </lineage>
</organism>